<dbReference type="RefSeq" id="WP_220230909.1">
    <property type="nucleotide sequence ID" value="NZ_JAICBX010000005.1"/>
</dbReference>
<feature type="compositionally biased region" description="Polar residues" evidence="2">
    <location>
        <begin position="207"/>
        <end position="222"/>
    </location>
</feature>
<dbReference type="PROSITE" id="PS50297">
    <property type="entry name" value="ANK_REP_REGION"/>
    <property type="match status" value="3"/>
</dbReference>
<dbReference type="PANTHER" id="PTHR24118">
    <property type="entry name" value="POTE ANKYRIN DOMAIN"/>
    <property type="match status" value="1"/>
</dbReference>
<evidence type="ECO:0000256" key="1">
    <source>
        <dbReference type="PROSITE-ProRule" id="PRU00023"/>
    </source>
</evidence>
<evidence type="ECO:0000256" key="3">
    <source>
        <dbReference type="SAM" id="SignalP"/>
    </source>
</evidence>
<name>A0AAE2ZQ57_9HYPH</name>
<feature type="repeat" description="ANK" evidence="1">
    <location>
        <begin position="56"/>
        <end position="88"/>
    </location>
</feature>
<keyword evidence="1" id="KW-0040">ANK repeat</keyword>
<dbReference type="Gene3D" id="1.25.40.20">
    <property type="entry name" value="Ankyrin repeat-containing domain"/>
    <property type="match status" value="2"/>
</dbReference>
<feature type="repeat" description="ANK" evidence="1">
    <location>
        <begin position="89"/>
        <end position="121"/>
    </location>
</feature>
<dbReference type="AlphaFoldDB" id="A0AAE2ZQ57"/>
<keyword evidence="3" id="KW-0732">Signal</keyword>
<gene>
    <name evidence="4" type="ORF">K1W69_23585</name>
</gene>
<feature type="repeat" description="ANK" evidence="1">
    <location>
        <begin position="132"/>
        <end position="164"/>
    </location>
</feature>
<dbReference type="PANTHER" id="PTHR24118:SF99">
    <property type="entry name" value="POTE ANKYRIN DOMAIN FAMILY MEMBER 3C-RELATED"/>
    <property type="match status" value="1"/>
</dbReference>
<reference evidence="4" key="1">
    <citation type="submission" date="2021-08" db="EMBL/GenBank/DDBJ databases">
        <title>Hoeflea bacterium WL0058 sp. nov., isolated from the sediment.</title>
        <authorList>
            <person name="Wang L."/>
            <person name="Zhang D."/>
        </authorList>
    </citation>
    <scope>NUCLEOTIDE SEQUENCE</scope>
    <source>
        <strain evidence="4">WL0058</strain>
    </source>
</reference>
<dbReference type="PROSITE" id="PS50088">
    <property type="entry name" value="ANK_REPEAT"/>
    <property type="match status" value="3"/>
</dbReference>
<dbReference type="Proteomes" id="UP001196509">
    <property type="component" value="Unassembled WGS sequence"/>
</dbReference>
<feature type="signal peptide" evidence="3">
    <location>
        <begin position="1"/>
        <end position="19"/>
    </location>
</feature>
<keyword evidence="5" id="KW-1185">Reference proteome</keyword>
<evidence type="ECO:0000256" key="2">
    <source>
        <dbReference type="SAM" id="MobiDB-lite"/>
    </source>
</evidence>
<dbReference type="InterPro" id="IPR002110">
    <property type="entry name" value="Ankyrin_rpt"/>
</dbReference>
<sequence length="250" mass="25882">MKIRILFLCAAIGPLGACSATTSTGELNYAIMNENLVAVRAGIENGANVNGTNNKLDSRPIHTAAGKGNIAIVRELVAAGAEVDVPDCAGRTPLMYAVKANSLAVSRYLVEEGAEVNRMAKDSNRTCNVGSPEDTPLVIAAATNNTETVRFLISKGAKAGGQRAFAFSLLDESREPVAKQFRAAGYTADEQTARMVADISSDLKSGGASQQTADQTRTAQSKQPDDGSYGLADAALDAAATGAVLALIGF</sequence>
<evidence type="ECO:0000313" key="5">
    <source>
        <dbReference type="Proteomes" id="UP001196509"/>
    </source>
</evidence>
<protein>
    <submittedName>
        <fullName evidence="4">Ankyrin repeat domain-containing protein</fullName>
    </submittedName>
</protein>
<comment type="caution">
    <text evidence="4">The sequence shown here is derived from an EMBL/GenBank/DDBJ whole genome shotgun (WGS) entry which is preliminary data.</text>
</comment>
<feature type="chain" id="PRO_5041917246" evidence="3">
    <location>
        <begin position="20"/>
        <end position="250"/>
    </location>
</feature>
<dbReference type="Pfam" id="PF00023">
    <property type="entry name" value="Ank"/>
    <property type="match status" value="1"/>
</dbReference>
<accession>A0AAE2ZQ57</accession>
<dbReference type="Pfam" id="PF12796">
    <property type="entry name" value="Ank_2"/>
    <property type="match status" value="1"/>
</dbReference>
<evidence type="ECO:0000313" key="4">
    <source>
        <dbReference type="EMBL" id="MBW8640196.1"/>
    </source>
</evidence>
<dbReference type="SUPFAM" id="SSF48403">
    <property type="entry name" value="Ankyrin repeat"/>
    <property type="match status" value="1"/>
</dbReference>
<organism evidence="4 5">
    <name type="scientific">Flavimaribacter sediminis</name>
    <dbReference type="NCBI Taxonomy" id="2865987"/>
    <lineage>
        <taxon>Bacteria</taxon>
        <taxon>Pseudomonadati</taxon>
        <taxon>Pseudomonadota</taxon>
        <taxon>Alphaproteobacteria</taxon>
        <taxon>Hyphomicrobiales</taxon>
        <taxon>Rhizobiaceae</taxon>
        <taxon>Flavimaribacter</taxon>
    </lineage>
</organism>
<proteinExistence type="predicted"/>
<dbReference type="EMBL" id="JAICBX010000005">
    <property type="protein sequence ID" value="MBW8640196.1"/>
    <property type="molecule type" value="Genomic_DNA"/>
</dbReference>
<dbReference type="SMART" id="SM00248">
    <property type="entry name" value="ANK"/>
    <property type="match status" value="3"/>
</dbReference>
<dbReference type="InterPro" id="IPR036770">
    <property type="entry name" value="Ankyrin_rpt-contain_sf"/>
</dbReference>
<feature type="region of interest" description="Disordered" evidence="2">
    <location>
        <begin position="203"/>
        <end position="227"/>
    </location>
</feature>